<feature type="transmembrane region" description="Helical" evidence="1">
    <location>
        <begin position="12"/>
        <end position="33"/>
    </location>
</feature>
<gene>
    <name evidence="2" type="ORF">CEXT_456541</name>
</gene>
<evidence type="ECO:0000256" key="1">
    <source>
        <dbReference type="SAM" id="Phobius"/>
    </source>
</evidence>
<comment type="caution">
    <text evidence="2">The sequence shown here is derived from an EMBL/GenBank/DDBJ whole genome shotgun (WGS) entry which is preliminary data.</text>
</comment>
<keyword evidence="1" id="KW-1133">Transmembrane helix</keyword>
<dbReference type="PROSITE" id="PS51257">
    <property type="entry name" value="PROKAR_LIPOPROTEIN"/>
    <property type="match status" value="1"/>
</dbReference>
<protein>
    <submittedName>
        <fullName evidence="2">Uncharacterized protein</fullName>
    </submittedName>
</protein>
<accession>A0AAV4XZ48</accession>
<dbReference type="EMBL" id="BPLR01001155">
    <property type="protein sequence ID" value="GIZ00451.1"/>
    <property type="molecule type" value="Genomic_DNA"/>
</dbReference>
<keyword evidence="1" id="KW-0472">Membrane</keyword>
<keyword evidence="1" id="KW-0812">Transmembrane</keyword>
<sequence>MDRSTIFSLSPGAFFLILILFLFCLLLSCIAVGKLCKKKELCRTTIIKQMPNKDQDHCVILENDKPPPYDSNPPSYEEALRNSNHIVNVGITI</sequence>
<dbReference type="AlphaFoldDB" id="A0AAV4XZ48"/>
<name>A0AAV4XZ48_CAEEX</name>
<organism evidence="2 3">
    <name type="scientific">Caerostris extrusa</name>
    <name type="common">Bark spider</name>
    <name type="synonym">Caerostris bankana</name>
    <dbReference type="NCBI Taxonomy" id="172846"/>
    <lineage>
        <taxon>Eukaryota</taxon>
        <taxon>Metazoa</taxon>
        <taxon>Ecdysozoa</taxon>
        <taxon>Arthropoda</taxon>
        <taxon>Chelicerata</taxon>
        <taxon>Arachnida</taxon>
        <taxon>Araneae</taxon>
        <taxon>Araneomorphae</taxon>
        <taxon>Entelegynae</taxon>
        <taxon>Araneoidea</taxon>
        <taxon>Araneidae</taxon>
        <taxon>Caerostris</taxon>
    </lineage>
</organism>
<dbReference type="Proteomes" id="UP001054945">
    <property type="component" value="Unassembled WGS sequence"/>
</dbReference>
<evidence type="ECO:0000313" key="2">
    <source>
        <dbReference type="EMBL" id="GIZ00451.1"/>
    </source>
</evidence>
<proteinExistence type="predicted"/>
<reference evidence="2 3" key="1">
    <citation type="submission" date="2021-06" db="EMBL/GenBank/DDBJ databases">
        <title>Caerostris extrusa draft genome.</title>
        <authorList>
            <person name="Kono N."/>
            <person name="Arakawa K."/>
        </authorList>
    </citation>
    <scope>NUCLEOTIDE SEQUENCE [LARGE SCALE GENOMIC DNA]</scope>
</reference>
<keyword evidence="3" id="KW-1185">Reference proteome</keyword>
<evidence type="ECO:0000313" key="3">
    <source>
        <dbReference type="Proteomes" id="UP001054945"/>
    </source>
</evidence>